<keyword evidence="3" id="KW-1185">Reference proteome</keyword>
<dbReference type="PANTHER" id="PTHR47064">
    <property type="entry name" value="PUTATIVE (AFU_ORTHOLOGUE AFUA_1G08990)-RELATED"/>
    <property type="match status" value="1"/>
</dbReference>
<feature type="domain" description="SMP-30/Gluconolactonase/LRE-like region" evidence="1">
    <location>
        <begin position="213"/>
        <end position="433"/>
    </location>
</feature>
<dbReference type="GeneID" id="28869744"/>
<reference evidence="3" key="1">
    <citation type="journal article" date="2017" name="BMC Genomics">
        <title>Gapless genome assembly of Colletotrichum higginsianum reveals chromosome structure and association of transposable elements with secondary metabolite gene clusters.</title>
        <authorList>
            <person name="Dallery J.-F."/>
            <person name="Lapalu N."/>
            <person name="Zampounis A."/>
            <person name="Pigne S."/>
            <person name="Luyten I."/>
            <person name="Amselem J."/>
            <person name="Wittenberg A.H.J."/>
            <person name="Zhou S."/>
            <person name="de Queiroz M.V."/>
            <person name="Robin G.P."/>
            <person name="Auger A."/>
            <person name="Hainaut M."/>
            <person name="Henrissat B."/>
            <person name="Kim K.-T."/>
            <person name="Lee Y.-H."/>
            <person name="Lespinet O."/>
            <person name="Schwartz D.C."/>
            <person name="Thon M.R."/>
            <person name="O'Connell R.J."/>
        </authorList>
    </citation>
    <scope>NUCLEOTIDE SEQUENCE [LARGE SCALE GENOMIC DNA]</scope>
    <source>
        <strain evidence="3">IMI 349063</strain>
    </source>
</reference>
<proteinExistence type="predicted"/>
<dbReference type="VEuPathDB" id="FungiDB:CH63R_10663"/>
<dbReference type="EMBL" id="LTAN01000007">
    <property type="protein sequence ID" value="OBR06543.1"/>
    <property type="molecule type" value="Genomic_DNA"/>
</dbReference>
<dbReference type="PANTHER" id="PTHR47064:SF2">
    <property type="entry name" value="SMP-30_GLUCONOLACTONASE_LRE-LIKE REGION DOMAIN-CONTAINING PROTEIN-RELATED"/>
    <property type="match status" value="1"/>
</dbReference>
<protein>
    <submittedName>
        <fullName evidence="2">AkeP protein</fullName>
    </submittedName>
</protein>
<comment type="caution">
    <text evidence="2">The sequence shown here is derived from an EMBL/GenBank/DDBJ whole genome shotgun (WGS) entry which is preliminary data.</text>
</comment>
<gene>
    <name evidence="2" type="ORF">CH63R_10663</name>
</gene>
<dbReference type="Gene3D" id="2.120.10.30">
    <property type="entry name" value="TolB, C-terminal domain"/>
    <property type="match status" value="1"/>
</dbReference>
<dbReference type="SUPFAM" id="SSF63829">
    <property type="entry name" value="Calcium-dependent phosphotriesterase"/>
    <property type="match status" value="1"/>
</dbReference>
<accession>A0A1B7Y3I0</accession>
<dbReference type="Pfam" id="PF08450">
    <property type="entry name" value="SGL"/>
    <property type="match status" value="1"/>
</dbReference>
<dbReference type="KEGG" id="chig:CH63R_10663"/>
<evidence type="ECO:0000313" key="2">
    <source>
        <dbReference type="EMBL" id="OBR06543.1"/>
    </source>
</evidence>
<dbReference type="InterPro" id="IPR011042">
    <property type="entry name" value="6-blade_b-propeller_TolB-like"/>
</dbReference>
<dbReference type="RefSeq" id="XP_018155061.1">
    <property type="nucleotide sequence ID" value="XM_018305637.1"/>
</dbReference>
<evidence type="ECO:0000259" key="1">
    <source>
        <dbReference type="Pfam" id="PF08450"/>
    </source>
</evidence>
<dbReference type="AlphaFoldDB" id="A0A1B7Y3I0"/>
<name>A0A1B7Y3I0_COLHI</name>
<dbReference type="OrthoDB" id="423498at2759"/>
<sequence>MIAGQVRYCNPSAWRENKNPAKVPITRKSIKIPIREDYCPVVRAIMARTIRTMFAKTAASLLVGLVGPVPGQLDALPSGFSPDRWAWVSNEDPLLAVIPGRFNRSVWEAPSAAEVSDPRVAAINEHINKTSFVAYDERFFDIIGPDATVEQLQVLPFQVHEASCYIPEQSLLFFVEWGPPGGQNGTHDWQYVLDVRTNNLTKIRTDPPTYNVHGCVYQNGKLHVVTDGGPDETAYLATIDPKTWERKTVLNNFYERPFMSFNDLELDREGNYYLTDSRSGWGRDLNPYSMPTLPTVYFVNGTTLRVKELAYLQGNTNGISLSPDGGTLYLADTGASETKPLRRNNLGPRDLWAWDLAVSSSGRRLPLLGNRRLLSRAMQYFYDGVRVSRGGWVFGAGGEVVDVLDPESGWTLGSIRVGGGGNDPVNLAFGENEMWIVGKGGVWHVKNIRERLDKAV</sequence>
<dbReference type="InterPro" id="IPR013658">
    <property type="entry name" value="SGL"/>
</dbReference>
<evidence type="ECO:0000313" key="3">
    <source>
        <dbReference type="Proteomes" id="UP000092177"/>
    </source>
</evidence>
<dbReference type="InterPro" id="IPR052988">
    <property type="entry name" value="Oryzine_lactonohydrolase"/>
</dbReference>
<dbReference type="Proteomes" id="UP000092177">
    <property type="component" value="Unassembled WGS sequence"/>
</dbReference>
<organism evidence="2 3">
    <name type="scientific">Colletotrichum higginsianum (strain IMI 349063)</name>
    <name type="common">Crucifer anthracnose fungus</name>
    <dbReference type="NCBI Taxonomy" id="759273"/>
    <lineage>
        <taxon>Eukaryota</taxon>
        <taxon>Fungi</taxon>
        <taxon>Dikarya</taxon>
        <taxon>Ascomycota</taxon>
        <taxon>Pezizomycotina</taxon>
        <taxon>Sordariomycetes</taxon>
        <taxon>Hypocreomycetidae</taxon>
        <taxon>Glomerellales</taxon>
        <taxon>Glomerellaceae</taxon>
        <taxon>Colletotrichum</taxon>
        <taxon>Colletotrichum destructivum species complex</taxon>
    </lineage>
</organism>